<dbReference type="InterPro" id="IPR050266">
    <property type="entry name" value="AB_hydrolase_sf"/>
</dbReference>
<dbReference type="PRINTS" id="PR00111">
    <property type="entry name" value="ABHYDROLASE"/>
</dbReference>
<protein>
    <submittedName>
        <fullName evidence="2">Alpha/beta hydrolase</fullName>
    </submittedName>
</protein>
<dbReference type="GO" id="GO:0016787">
    <property type="term" value="F:hydrolase activity"/>
    <property type="evidence" value="ECO:0007669"/>
    <property type="project" value="UniProtKB-KW"/>
</dbReference>
<dbReference type="EMBL" id="BORQ01000001">
    <property type="protein sequence ID" value="GIO30405.1"/>
    <property type="molecule type" value="Genomic_DNA"/>
</dbReference>
<evidence type="ECO:0000313" key="3">
    <source>
        <dbReference type="Proteomes" id="UP000679779"/>
    </source>
</evidence>
<keyword evidence="2" id="KW-0378">Hydrolase</keyword>
<sequence>MPNIQVNGTSLYYETHGSGVPIVFIHGHLSSHHMFEPQVEYFSKRAKVIVLDLRGYGNSGKLDVEVEDIVDTQCRDLKELLDKLNLPKVTLVGCSSGSLLVQKFAEAYPDSVNALVLVDSYFYGPCGPFGTKNGIWKLLEACSWISYYLPAEFFLRSLRVTYHRWVPAYSILRNELFHKRPTESVKQRMALLRTDFNSGLSRLRMPVLCVAGRQSEWFVNQMNKAVEWFACAQKAVIEDAIYPSHLCQPLEFNRILLNFLIDQQLFRLEQQHSG</sequence>
<dbReference type="RefSeq" id="WP_160040528.1">
    <property type="nucleotide sequence ID" value="NZ_BORQ01000001.1"/>
</dbReference>
<dbReference type="AlphaFoldDB" id="A0A919XG89"/>
<accession>A0A919XG89</accession>
<name>A0A919XG89_9BACL</name>
<keyword evidence="3" id="KW-1185">Reference proteome</keyword>
<dbReference type="InterPro" id="IPR029058">
    <property type="entry name" value="AB_hydrolase_fold"/>
</dbReference>
<organism evidence="2 3">
    <name type="scientific">Paenibacillus albilobatus</name>
    <dbReference type="NCBI Taxonomy" id="2716884"/>
    <lineage>
        <taxon>Bacteria</taxon>
        <taxon>Bacillati</taxon>
        <taxon>Bacillota</taxon>
        <taxon>Bacilli</taxon>
        <taxon>Bacillales</taxon>
        <taxon>Paenibacillaceae</taxon>
        <taxon>Paenibacillus</taxon>
    </lineage>
</organism>
<dbReference type="PANTHER" id="PTHR43798">
    <property type="entry name" value="MONOACYLGLYCEROL LIPASE"/>
    <property type="match status" value="1"/>
</dbReference>
<feature type="domain" description="AB hydrolase-1" evidence="1">
    <location>
        <begin position="21"/>
        <end position="131"/>
    </location>
</feature>
<dbReference type="InterPro" id="IPR000073">
    <property type="entry name" value="AB_hydrolase_1"/>
</dbReference>
<dbReference type="Proteomes" id="UP000679779">
    <property type="component" value="Unassembled WGS sequence"/>
</dbReference>
<dbReference type="Pfam" id="PF00561">
    <property type="entry name" value="Abhydrolase_1"/>
    <property type="match status" value="1"/>
</dbReference>
<comment type="caution">
    <text evidence="2">The sequence shown here is derived from an EMBL/GenBank/DDBJ whole genome shotgun (WGS) entry which is preliminary data.</text>
</comment>
<gene>
    <name evidence="2" type="ORF">J2TS6_15460</name>
</gene>
<dbReference type="Gene3D" id="3.40.50.1820">
    <property type="entry name" value="alpha/beta hydrolase"/>
    <property type="match status" value="1"/>
</dbReference>
<reference evidence="2" key="1">
    <citation type="submission" date="2021-03" db="EMBL/GenBank/DDBJ databases">
        <title>Antimicrobial resistance genes in bacteria isolated from Japanese honey, and their potential for conferring macrolide and lincosamide resistance in the American foulbrood pathogen Paenibacillus larvae.</title>
        <authorList>
            <person name="Okamoto M."/>
            <person name="Kumagai M."/>
            <person name="Kanamori H."/>
            <person name="Takamatsu D."/>
        </authorList>
    </citation>
    <scope>NUCLEOTIDE SEQUENCE</scope>
    <source>
        <strain evidence="2">J2TS6</strain>
    </source>
</reference>
<proteinExistence type="predicted"/>
<evidence type="ECO:0000259" key="1">
    <source>
        <dbReference type="Pfam" id="PF00561"/>
    </source>
</evidence>
<evidence type="ECO:0000313" key="2">
    <source>
        <dbReference type="EMBL" id="GIO30405.1"/>
    </source>
</evidence>
<dbReference type="SUPFAM" id="SSF53474">
    <property type="entry name" value="alpha/beta-Hydrolases"/>
    <property type="match status" value="1"/>
</dbReference>